<keyword evidence="3" id="KW-1185">Reference proteome</keyword>
<reference evidence="2 3" key="1">
    <citation type="journal article" date="2024" name="BMC Genomics">
        <title>Genome assembly of redclaw crayfish (Cherax quadricarinatus) provides insights into its immune adaptation and hypoxia tolerance.</title>
        <authorList>
            <person name="Liu Z."/>
            <person name="Zheng J."/>
            <person name="Li H."/>
            <person name="Fang K."/>
            <person name="Wang S."/>
            <person name="He J."/>
            <person name="Zhou D."/>
            <person name="Weng S."/>
            <person name="Chi M."/>
            <person name="Gu Z."/>
            <person name="He J."/>
            <person name="Li F."/>
            <person name="Wang M."/>
        </authorList>
    </citation>
    <scope>NUCLEOTIDE SEQUENCE [LARGE SCALE GENOMIC DNA]</scope>
    <source>
        <strain evidence="2">ZL_2023a</strain>
    </source>
</reference>
<dbReference type="AlphaFoldDB" id="A0AAW0XPJ8"/>
<protein>
    <submittedName>
        <fullName evidence="2">Uncharacterized protein</fullName>
    </submittedName>
</protein>
<gene>
    <name evidence="2" type="ORF">OTU49_017051</name>
</gene>
<evidence type="ECO:0000313" key="3">
    <source>
        <dbReference type="Proteomes" id="UP001445076"/>
    </source>
</evidence>
<dbReference type="EMBL" id="JARKIK010000017">
    <property type="protein sequence ID" value="KAK8746503.1"/>
    <property type="molecule type" value="Genomic_DNA"/>
</dbReference>
<evidence type="ECO:0000313" key="2">
    <source>
        <dbReference type="EMBL" id="KAK8746503.1"/>
    </source>
</evidence>
<name>A0AAW0XPJ8_CHEQU</name>
<dbReference type="Proteomes" id="UP001445076">
    <property type="component" value="Unassembled WGS sequence"/>
</dbReference>
<sequence>MGQQKLGILSGMKGDQYTSAYTGISPPSRPLSREDLYGHQHQGLPDGLVQGPGIMLHRPAPLSPTELRGGVMVTTSGIVKSLDRPRQTSDNKGSPSVSGTGPAGQQQKSSISGMLSDFTRALGLGGSSP</sequence>
<feature type="non-terminal residue" evidence="2">
    <location>
        <position position="129"/>
    </location>
</feature>
<comment type="caution">
    <text evidence="2">The sequence shown here is derived from an EMBL/GenBank/DDBJ whole genome shotgun (WGS) entry which is preliminary data.</text>
</comment>
<accession>A0AAW0XPJ8</accession>
<feature type="compositionally biased region" description="Polar residues" evidence="1">
    <location>
        <begin position="90"/>
        <end position="113"/>
    </location>
</feature>
<evidence type="ECO:0000256" key="1">
    <source>
        <dbReference type="SAM" id="MobiDB-lite"/>
    </source>
</evidence>
<proteinExistence type="predicted"/>
<feature type="region of interest" description="Disordered" evidence="1">
    <location>
        <begin position="76"/>
        <end position="129"/>
    </location>
</feature>
<feature type="region of interest" description="Disordered" evidence="1">
    <location>
        <begin position="19"/>
        <end position="52"/>
    </location>
</feature>
<organism evidence="2 3">
    <name type="scientific">Cherax quadricarinatus</name>
    <name type="common">Australian red claw crayfish</name>
    <dbReference type="NCBI Taxonomy" id="27406"/>
    <lineage>
        <taxon>Eukaryota</taxon>
        <taxon>Metazoa</taxon>
        <taxon>Ecdysozoa</taxon>
        <taxon>Arthropoda</taxon>
        <taxon>Crustacea</taxon>
        <taxon>Multicrustacea</taxon>
        <taxon>Malacostraca</taxon>
        <taxon>Eumalacostraca</taxon>
        <taxon>Eucarida</taxon>
        <taxon>Decapoda</taxon>
        <taxon>Pleocyemata</taxon>
        <taxon>Astacidea</taxon>
        <taxon>Parastacoidea</taxon>
        <taxon>Parastacidae</taxon>
        <taxon>Cherax</taxon>
    </lineage>
</organism>